<keyword evidence="3" id="KW-1185">Reference proteome</keyword>
<feature type="compositionally biased region" description="Basic and acidic residues" evidence="1">
    <location>
        <begin position="39"/>
        <end position="48"/>
    </location>
</feature>
<feature type="region of interest" description="Disordered" evidence="1">
    <location>
        <begin position="1"/>
        <end position="111"/>
    </location>
</feature>
<sequence length="259" mass="28015">MSAPSSDKQSRDASLIAATATAARADAQNDQGGTPIANDSKDSRHDQLGHAVAAADDGKKSTARPPMSAMDEDVFYSAPSPSEEQRDAEDEEQPEISYQEPATDQLSPPPDFRPFFTLIEDPESGEVHHPTVHYVFADDDQEILTDAALAAFDGPESSHGEPCTDERFLFVNIGADGKTILSATALSPQWQNVKARMRQAPSWGQAGTEREAGVMLRISGQEAQSTKTLRQAASLDELVRTFGERLDGLEEILCIEKEG</sequence>
<dbReference type="Proteomes" id="UP000799436">
    <property type="component" value="Unassembled WGS sequence"/>
</dbReference>
<dbReference type="EMBL" id="ML995821">
    <property type="protein sequence ID" value="KAF2771126.1"/>
    <property type="molecule type" value="Genomic_DNA"/>
</dbReference>
<proteinExistence type="predicted"/>
<dbReference type="AlphaFoldDB" id="A0A6G1LE52"/>
<feature type="compositionally biased region" description="Low complexity" evidence="1">
    <location>
        <begin position="12"/>
        <end position="26"/>
    </location>
</feature>
<accession>A0A6G1LE52</accession>
<name>A0A6G1LE52_9PEZI</name>
<gene>
    <name evidence="2" type="ORF">EJ03DRAFT_45852</name>
</gene>
<evidence type="ECO:0000313" key="3">
    <source>
        <dbReference type="Proteomes" id="UP000799436"/>
    </source>
</evidence>
<organism evidence="2 3">
    <name type="scientific">Teratosphaeria nubilosa</name>
    <dbReference type="NCBI Taxonomy" id="161662"/>
    <lineage>
        <taxon>Eukaryota</taxon>
        <taxon>Fungi</taxon>
        <taxon>Dikarya</taxon>
        <taxon>Ascomycota</taxon>
        <taxon>Pezizomycotina</taxon>
        <taxon>Dothideomycetes</taxon>
        <taxon>Dothideomycetidae</taxon>
        <taxon>Mycosphaerellales</taxon>
        <taxon>Teratosphaeriaceae</taxon>
        <taxon>Teratosphaeria</taxon>
    </lineage>
</organism>
<evidence type="ECO:0000313" key="2">
    <source>
        <dbReference type="EMBL" id="KAF2771126.1"/>
    </source>
</evidence>
<evidence type="ECO:0000256" key="1">
    <source>
        <dbReference type="SAM" id="MobiDB-lite"/>
    </source>
</evidence>
<dbReference type="OrthoDB" id="1681166at2759"/>
<reference evidence="2" key="1">
    <citation type="journal article" date="2020" name="Stud. Mycol.">
        <title>101 Dothideomycetes genomes: a test case for predicting lifestyles and emergence of pathogens.</title>
        <authorList>
            <person name="Haridas S."/>
            <person name="Albert R."/>
            <person name="Binder M."/>
            <person name="Bloem J."/>
            <person name="Labutti K."/>
            <person name="Salamov A."/>
            <person name="Andreopoulos B."/>
            <person name="Baker S."/>
            <person name="Barry K."/>
            <person name="Bills G."/>
            <person name="Bluhm B."/>
            <person name="Cannon C."/>
            <person name="Castanera R."/>
            <person name="Culley D."/>
            <person name="Daum C."/>
            <person name="Ezra D."/>
            <person name="Gonzalez J."/>
            <person name="Henrissat B."/>
            <person name="Kuo A."/>
            <person name="Liang C."/>
            <person name="Lipzen A."/>
            <person name="Lutzoni F."/>
            <person name="Magnuson J."/>
            <person name="Mondo S."/>
            <person name="Nolan M."/>
            <person name="Ohm R."/>
            <person name="Pangilinan J."/>
            <person name="Park H.-J."/>
            <person name="Ramirez L."/>
            <person name="Alfaro M."/>
            <person name="Sun H."/>
            <person name="Tritt A."/>
            <person name="Yoshinaga Y."/>
            <person name="Zwiers L.-H."/>
            <person name="Turgeon B."/>
            <person name="Goodwin S."/>
            <person name="Spatafora J."/>
            <person name="Crous P."/>
            <person name="Grigoriev I."/>
        </authorList>
    </citation>
    <scope>NUCLEOTIDE SEQUENCE</scope>
    <source>
        <strain evidence="2">CBS 116005</strain>
    </source>
</reference>
<protein>
    <submittedName>
        <fullName evidence="2">Uncharacterized protein</fullName>
    </submittedName>
</protein>